<evidence type="ECO:0000313" key="8">
    <source>
        <dbReference type="Proteomes" id="UP000280834"/>
    </source>
</evidence>
<comment type="subunit">
    <text evidence="4">Forms a homohexamer that can probably bind six kinase subunits. Interacts with cdk-1.</text>
</comment>
<keyword evidence="8" id="KW-1185">Reference proteome</keyword>
<proteinExistence type="inferred from homology"/>
<evidence type="ECO:0000256" key="3">
    <source>
        <dbReference type="ARBA" id="ARBA00023306"/>
    </source>
</evidence>
<protein>
    <recommendedName>
        <fullName evidence="5 6">Cyclin-dependent kinases regulatory subunit</fullName>
    </recommendedName>
</protein>
<dbReference type="InterPro" id="IPR036858">
    <property type="entry name" value="Cyclin-dep_kinase_reg-sub_sf"/>
</dbReference>
<comment type="function">
    <text evidence="6">Binds to the catalytic subunit of the cyclin dependent kinases and is essential for their biological function.</text>
</comment>
<dbReference type="PRINTS" id="PR00296">
    <property type="entry name" value="CYCLINKINASE"/>
</dbReference>
<dbReference type="PANTHER" id="PTHR23415">
    <property type="entry name" value="CYCLIN-DEPENDENT KINASES REGULATORY SUBUNIT/60S RIBOSOME SUBUNIT BIOGENESIS PROTEIN NIP7"/>
    <property type="match status" value="1"/>
</dbReference>
<evidence type="ECO:0000256" key="1">
    <source>
        <dbReference type="ARBA" id="ARBA00007782"/>
    </source>
</evidence>
<dbReference type="Proteomes" id="UP000280834">
    <property type="component" value="Unassembled WGS sequence"/>
</dbReference>
<comment type="similarity">
    <text evidence="1 6">Belongs to the CKS family.</text>
</comment>
<accession>A0A3P7V620</accession>
<evidence type="ECO:0000256" key="2">
    <source>
        <dbReference type="ARBA" id="ARBA00022618"/>
    </source>
</evidence>
<organism evidence="7 8">
    <name type="scientific">Brugia timori</name>
    <dbReference type="NCBI Taxonomy" id="42155"/>
    <lineage>
        <taxon>Eukaryota</taxon>
        <taxon>Metazoa</taxon>
        <taxon>Ecdysozoa</taxon>
        <taxon>Nematoda</taxon>
        <taxon>Chromadorea</taxon>
        <taxon>Rhabditida</taxon>
        <taxon>Spirurina</taxon>
        <taxon>Spiruromorpha</taxon>
        <taxon>Filarioidea</taxon>
        <taxon>Onchocercidae</taxon>
        <taxon>Brugia</taxon>
    </lineage>
</organism>
<dbReference type="Gene3D" id="3.30.170.10">
    <property type="entry name" value="Cyclin-dependent kinase, regulatory subunit"/>
    <property type="match status" value="1"/>
</dbReference>
<evidence type="ECO:0000313" key="7">
    <source>
        <dbReference type="EMBL" id="VDO42896.1"/>
    </source>
</evidence>
<evidence type="ECO:0000256" key="6">
    <source>
        <dbReference type="RuleBase" id="RU311113"/>
    </source>
</evidence>
<dbReference type="GO" id="GO:0016538">
    <property type="term" value="F:cyclin-dependent protein serine/threonine kinase regulator activity"/>
    <property type="evidence" value="ECO:0007669"/>
    <property type="project" value="InterPro"/>
</dbReference>
<dbReference type="InterPro" id="IPR000789">
    <property type="entry name" value="Cyclin-dep_kinase_reg-sub"/>
</dbReference>
<dbReference type="SMART" id="SM01084">
    <property type="entry name" value="CKS"/>
    <property type="match status" value="1"/>
</dbReference>
<gene>
    <name evidence="7" type="ORF">BTMF_LOCUS12514</name>
</gene>
<dbReference type="PROSITE" id="PS00945">
    <property type="entry name" value="CKS_2"/>
    <property type="match status" value="1"/>
</dbReference>
<dbReference type="GO" id="GO:0051301">
    <property type="term" value="P:cell division"/>
    <property type="evidence" value="ECO:0007669"/>
    <property type="project" value="UniProtKB-UniRule"/>
</dbReference>
<evidence type="ECO:0000256" key="4">
    <source>
        <dbReference type="ARBA" id="ARBA00066120"/>
    </source>
</evidence>
<dbReference type="FunFam" id="3.30.170.10:FF:000001">
    <property type="entry name" value="Cyclin-dependent kinases regulatory subunit"/>
    <property type="match status" value="1"/>
</dbReference>
<dbReference type="Pfam" id="PF01111">
    <property type="entry name" value="CKS"/>
    <property type="match status" value="1"/>
</dbReference>
<dbReference type="AlphaFoldDB" id="A0A3P7V620"/>
<dbReference type="SUPFAM" id="SSF55637">
    <property type="entry name" value="Cell cycle regulatory proteins"/>
    <property type="match status" value="1"/>
</dbReference>
<reference evidence="7 8" key="1">
    <citation type="submission" date="2018-11" db="EMBL/GenBank/DDBJ databases">
        <authorList>
            <consortium name="Pathogen Informatics"/>
        </authorList>
    </citation>
    <scope>NUCLEOTIDE SEQUENCE [LARGE SCALE GENOMIC DNA]</scope>
</reference>
<keyword evidence="3 6" id="KW-0131">Cell cycle</keyword>
<keyword evidence="2 6" id="KW-0132">Cell division</keyword>
<name>A0A3P7V620_9BILA</name>
<dbReference type="PROSITE" id="PS00944">
    <property type="entry name" value="CKS_1"/>
    <property type="match status" value="1"/>
</dbReference>
<dbReference type="EMBL" id="UZAG01019231">
    <property type="protein sequence ID" value="VDO42896.1"/>
    <property type="molecule type" value="Genomic_DNA"/>
</dbReference>
<sequence>MSAMSASPRDFYYSNKYNDDKYEYRHVHVPKDLVRLIPKDRLMSEKEWRSLGIQQSPGWVHYMIHSPERHVLLFRRPLKDIICDENNGTIKEQVN</sequence>
<evidence type="ECO:0000256" key="5">
    <source>
        <dbReference type="ARBA" id="ARBA00068939"/>
    </source>
</evidence>